<reference evidence="2 3" key="1">
    <citation type="submission" date="2013-11" db="EMBL/GenBank/DDBJ databases">
        <title>Complete genome sequence of the cyanide-degrading bacterium Pseudomonas pseudoalcaligenes CECT 5344.</title>
        <authorList>
            <person name="Wibberg D."/>
            <person name="Puehler A."/>
            <person name="Schlueter A."/>
        </authorList>
    </citation>
    <scope>NUCLEOTIDE SEQUENCE [LARGE SCALE GENOMIC DNA]</scope>
    <source>
        <strain evidence="3">CECT 5344</strain>
    </source>
</reference>
<dbReference type="Proteomes" id="UP000032841">
    <property type="component" value="Chromosome"/>
</dbReference>
<evidence type="ECO:0000259" key="1">
    <source>
        <dbReference type="Pfam" id="PF09537"/>
    </source>
</evidence>
<evidence type="ECO:0000313" key="3">
    <source>
        <dbReference type="Proteomes" id="UP000032841"/>
    </source>
</evidence>
<feature type="domain" description="DUF2383" evidence="1">
    <location>
        <begin position="15"/>
        <end position="94"/>
    </location>
</feature>
<dbReference type="HOGENOM" id="CLU_1915273_0_0_6"/>
<dbReference type="CDD" id="cd00657">
    <property type="entry name" value="Ferritin_like"/>
    <property type="match status" value="1"/>
</dbReference>
<name>W6QQJ8_ECTO5</name>
<dbReference type="Gene3D" id="1.20.1260.10">
    <property type="match status" value="1"/>
</dbReference>
<dbReference type="KEGG" id="ppse:BN5_0152"/>
<organism evidence="2 3">
    <name type="scientific">Ectopseudomonas oleovorans (strain CECT 5344)</name>
    <name type="common">Pseudomonas pseudoalcaligenes</name>
    <dbReference type="NCBI Taxonomy" id="1182590"/>
    <lineage>
        <taxon>Bacteria</taxon>
        <taxon>Pseudomonadati</taxon>
        <taxon>Pseudomonadota</taxon>
        <taxon>Gammaproteobacteria</taxon>
        <taxon>Pseudomonadales</taxon>
        <taxon>Pseudomonadaceae</taxon>
        <taxon>Ectopseudomonas</taxon>
    </lineage>
</organism>
<dbReference type="eggNOG" id="COG1633">
    <property type="taxonomic scope" value="Bacteria"/>
</dbReference>
<gene>
    <name evidence="2" type="ORF">BN5_0152</name>
</gene>
<dbReference type="InterPro" id="IPR019052">
    <property type="entry name" value="DUF2383"/>
</dbReference>
<dbReference type="RefSeq" id="WP_004423130.1">
    <property type="nucleotide sequence ID" value="NZ_HG916826.1"/>
</dbReference>
<dbReference type="SUPFAM" id="SSF47240">
    <property type="entry name" value="Ferritin-like"/>
    <property type="match status" value="1"/>
</dbReference>
<dbReference type="Pfam" id="PF09537">
    <property type="entry name" value="DUF2383"/>
    <property type="match status" value="1"/>
</dbReference>
<dbReference type="InterPro" id="IPR009078">
    <property type="entry name" value="Ferritin-like_SF"/>
</dbReference>
<sequence length="132" mass="14866">MGEETLASTTNNAMMANELNTLIRLNFDAIEAYTSAIERLENADYRQTLEEFRADHIRHVDELKELVHWMGAAPAKTGDAMQILTRGRISIREGVIKCPEGCSHTVYHSPVSPRCSLYSRSSRAVAYSRPPR</sequence>
<protein>
    <recommendedName>
        <fullName evidence="1">DUF2383 domain-containing protein</fullName>
    </recommendedName>
</protein>
<dbReference type="InterPro" id="IPR012347">
    <property type="entry name" value="Ferritin-like"/>
</dbReference>
<dbReference type="OrthoDB" id="7166292at2"/>
<evidence type="ECO:0000313" key="2">
    <source>
        <dbReference type="EMBL" id="CDM38767.1"/>
    </source>
</evidence>
<proteinExistence type="predicted"/>
<dbReference type="AlphaFoldDB" id="W6QQJ8"/>
<dbReference type="EMBL" id="HG916826">
    <property type="protein sequence ID" value="CDM38767.1"/>
    <property type="molecule type" value="Genomic_DNA"/>
</dbReference>
<accession>W6QQJ8</accession>